<feature type="compositionally biased region" description="Basic and acidic residues" evidence="2">
    <location>
        <begin position="757"/>
        <end position="767"/>
    </location>
</feature>
<gene>
    <name evidence="3" type="ORF">SNEC2469_LOCUS28723</name>
</gene>
<dbReference type="OrthoDB" id="429839at2759"/>
<feature type="region of interest" description="Disordered" evidence="2">
    <location>
        <begin position="607"/>
        <end position="721"/>
    </location>
</feature>
<accession>A0A813ASA7</accession>
<dbReference type="SUPFAM" id="SSF50156">
    <property type="entry name" value="PDZ domain-like"/>
    <property type="match status" value="1"/>
</dbReference>
<feature type="region of interest" description="Disordered" evidence="2">
    <location>
        <begin position="481"/>
        <end position="501"/>
    </location>
</feature>
<feature type="compositionally biased region" description="Basic and acidic residues" evidence="2">
    <location>
        <begin position="625"/>
        <end position="637"/>
    </location>
</feature>
<dbReference type="InterPro" id="IPR036034">
    <property type="entry name" value="PDZ_sf"/>
</dbReference>
<feature type="compositionally biased region" description="Basic and acidic residues" evidence="2">
    <location>
        <begin position="665"/>
        <end position="677"/>
    </location>
</feature>
<reference evidence="3" key="1">
    <citation type="submission" date="2021-02" db="EMBL/GenBank/DDBJ databases">
        <authorList>
            <person name="Dougan E. K."/>
            <person name="Rhodes N."/>
            <person name="Thang M."/>
            <person name="Chan C."/>
        </authorList>
    </citation>
    <scope>NUCLEOTIDE SEQUENCE</scope>
</reference>
<evidence type="ECO:0000313" key="3">
    <source>
        <dbReference type="EMBL" id="CAE7878162.1"/>
    </source>
</evidence>
<dbReference type="AlphaFoldDB" id="A0A813ASA7"/>
<evidence type="ECO:0008006" key="5">
    <source>
        <dbReference type="Google" id="ProtNLM"/>
    </source>
</evidence>
<name>A0A813ASA7_9DINO</name>
<feature type="compositionally biased region" description="Basic and acidic residues" evidence="2">
    <location>
        <begin position="574"/>
        <end position="585"/>
    </location>
</feature>
<sequence length="823" mass="87419">MDVVWPSSGGGDAGNHRFDVTAASTVQVLQAASYGNLRADAMAEFQERAQLFQLLNNKDLEEDLHWDVYLWMIKRHWALVFHPRLDEASEAGSKPDVHHELRVDSDYLRRGDGQGCVVHIPVNQAYVVIELLVAEWPCEEFFPYLSIFPGFDESKENVANFGTAGPCKLEYITEQAMEVMRSYRMYGLVGCNCQHFAVDVLKRLPGIKDAPSPDDQRLAEVIEKSAQAISITNGVLKGLCCAKTASTLGSSLATGGVAGGAAGTMALGVGVAVLTGHILCGCAVGAAASTGVRRGYEWVSNRHRRAEQAAEKAAKEAAKLREEAQAAASGLAQGAERFLQLPTETKPSTVDLLFQDGPLGFELEGPRVVAVTAEGQAEHLGLRVGSRLLAVEGEVIPAPPAEDSPGTGDARVKRLIRKWIQGKARPISLTFEPHEGVPRGEGEAASAAGEDAQALQPLMSESTARCTAEYRADEALLGNAEEGWAPDLPGDFQQDTDGWGHDALDLEIPQEAAEVDDETNQETAMSFDVADQPPLEQAAPEACPGELTEPAVDRLQQEKADATEASEASAHQPVAKDEPQDHEESAVVSVATAKETPFAEQAMLGSNSAASLAAEQEPATISDTTAKDKPSPERAAEGAENADLLGELMVDELPEQESATISDTTAKDKPSPERAAEGAENADLLGELMVDELPEQETADATEAAEASAVAGDGPEDHEEIADFTEAAEVSAVAKDVPQNHEETSDATEAVKASAVAKDEPQDHEESAVASVTAKETPSAEQGSNHSALAELWSEQDTAMFSAEGVAKDARPYGEDCPCCRTS</sequence>
<evidence type="ECO:0000313" key="4">
    <source>
        <dbReference type="Proteomes" id="UP000601435"/>
    </source>
</evidence>
<feature type="coiled-coil region" evidence="1">
    <location>
        <begin position="303"/>
        <end position="330"/>
    </location>
</feature>
<keyword evidence="1" id="KW-0175">Coiled coil</keyword>
<organism evidence="3 4">
    <name type="scientific">Symbiodinium necroappetens</name>
    <dbReference type="NCBI Taxonomy" id="1628268"/>
    <lineage>
        <taxon>Eukaryota</taxon>
        <taxon>Sar</taxon>
        <taxon>Alveolata</taxon>
        <taxon>Dinophyceae</taxon>
        <taxon>Suessiales</taxon>
        <taxon>Symbiodiniaceae</taxon>
        <taxon>Symbiodinium</taxon>
    </lineage>
</organism>
<feature type="region of interest" description="Disordered" evidence="2">
    <location>
        <begin position="736"/>
        <end position="793"/>
    </location>
</feature>
<comment type="caution">
    <text evidence="3">The sequence shown here is derived from an EMBL/GenBank/DDBJ whole genome shotgun (WGS) entry which is preliminary data.</text>
</comment>
<feature type="compositionally biased region" description="Polar residues" evidence="2">
    <location>
        <begin position="774"/>
        <end position="787"/>
    </location>
</feature>
<feature type="compositionally biased region" description="Low complexity" evidence="2">
    <location>
        <begin position="701"/>
        <end position="711"/>
    </location>
</feature>
<proteinExistence type="predicted"/>
<protein>
    <recommendedName>
        <fullName evidence="5">PPPDE domain-containing protein</fullName>
    </recommendedName>
</protein>
<keyword evidence="4" id="KW-1185">Reference proteome</keyword>
<evidence type="ECO:0000256" key="2">
    <source>
        <dbReference type="SAM" id="MobiDB-lite"/>
    </source>
</evidence>
<dbReference type="EMBL" id="CAJNJA010063030">
    <property type="protein sequence ID" value="CAE7878162.1"/>
    <property type="molecule type" value="Genomic_DNA"/>
</dbReference>
<feature type="compositionally biased region" description="Acidic residues" evidence="2">
    <location>
        <begin position="689"/>
        <end position="700"/>
    </location>
</feature>
<evidence type="ECO:0000256" key="1">
    <source>
        <dbReference type="SAM" id="Coils"/>
    </source>
</evidence>
<feature type="region of interest" description="Disordered" evidence="2">
    <location>
        <begin position="557"/>
        <end position="587"/>
    </location>
</feature>
<dbReference type="Proteomes" id="UP000601435">
    <property type="component" value="Unassembled WGS sequence"/>
</dbReference>